<dbReference type="FunFam" id="1.10.630.10:FF:000182">
    <property type="entry name" value="Cytochrome P450 3A4"/>
    <property type="match status" value="1"/>
</dbReference>
<dbReference type="GO" id="GO:0005789">
    <property type="term" value="C:endoplasmic reticulum membrane"/>
    <property type="evidence" value="ECO:0007669"/>
    <property type="project" value="UniProtKB-SubCell"/>
</dbReference>
<evidence type="ECO:0000256" key="12">
    <source>
        <dbReference type="ARBA" id="ARBA00023136"/>
    </source>
</evidence>
<evidence type="ECO:0000256" key="4">
    <source>
        <dbReference type="ARBA" id="ARBA00010617"/>
    </source>
</evidence>
<feature type="binding site" description="axial binding residue" evidence="13">
    <location>
        <position position="425"/>
    </location>
    <ligand>
        <name>heme</name>
        <dbReference type="ChEBI" id="CHEBI:30413"/>
    </ligand>
    <ligandPart>
        <name>Fe</name>
        <dbReference type="ChEBI" id="CHEBI:18248"/>
    </ligandPart>
</feature>
<evidence type="ECO:0000256" key="3">
    <source>
        <dbReference type="ARBA" id="ARBA00004406"/>
    </source>
</evidence>
<keyword evidence="12 15" id="KW-0472">Membrane</keyword>
<dbReference type="CDD" id="cd11056">
    <property type="entry name" value="CYP6-like"/>
    <property type="match status" value="1"/>
</dbReference>
<reference evidence="16" key="1">
    <citation type="journal article" date="2023" name="Insect Mol. Biol.">
        <title>Genome sequencing provides insights into the evolution of gene families encoding plant cell wall-degrading enzymes in longhorned beetles.</title>
        <authorList>
            <person name="Shin N.R."/>
            <person name="Okamura Y."/>
            <person name="Kirsch R."/>
            <person name="Pauchet Y."/>
        </authorList>
    </citation>
    <scope>NUCLEOTIDE SEQUENCE</scope>
    <source>
        <strain evidence="16">RBIC_L_NR</strain>
    </source>
</reference>
<comment type="cofactor">
    <cofactor evidence="1 13">
        <name>heme</name>
        <dbReference type="ChEBI" id="CHEBI:30413"/>
    </cofactor>
</comment>
<protein>
    <recommendedName>
        <fullName evidence="18">Cytochrome P450</fullName>
    </recommendedName>
</protein>
<proteinExistence type="inferred from homology"/>
<evidence type="ECO:0000313" key="16">
    <source>
        <dbReference type="EMBL" id="KAJ8929028.1"/>
    </source>
</evidence>
<evidence type="ECO:0000256" key="9">
    <source>
        <dbReference type="ARBA" id="ARBA00023002"/>
    </source>
</evidence>
<evidence type="ECO:0008006" key="18">
    <source>
        <dbReference type="Google" id="ProtNLM"/>
    </source>
</evidence>
<evidence type="ECO:0000256" key="15">
    <source>
        <dbReference type="SAM" id="Phobius"/>
    </source>
</evidence>
<feature type="non-terminal residue" evidence="16">
    <location>
        <position position="762"/>
    </location>
</feature>
<dbReference type="PRINTS" id="PR00463">
    <property type="entry name" value="EP450I"/>
</dbReference>
<comment type="subcellular location">
    <subcellularLocation>
        <location evidence="3">Endoplasmic reticulum membrane</location>
        <topology evidence="3">Peripheral membrane protein</topology>
    </subcellularLocation>
    <subcellularLocation>
        <location evidence="2">Microsome membrane</location>
        <topology evidence="2">Peripheral membrane protein</topology>
    </subcellularLocation>
</comment>
<keyword evidence="17" id="KW-1185">Reference proteome</keyword>
<dbReference type="PROSITE" id="PS00086">
    <property type="entry name" value="CYTOCHROME_P450"/>
    <property type="match status" value="1"/>
</dbReference>
<keyword evidence="11" id="KW-0503">Monooxygenase</keyword>
<dbReference type="Pfam" id="PF00067">
    <property type="entry name" value="p450"/>
    <property type="match status" value="2"/>
</dbReference>
<evidence type="ECO:0000256" key="2">
    <source>
        <dbReference type="ARBA" id="ARBA00004174"/>
    </source>
</evidence>
<evidence type="ECO:0000256" key="6">
    <source>
        <dbReference type="ARBA" id="ARBA00022723"/>
    </source>
</evidence>
<evidence type="ECO:0000256" key="11">
    <source>
        <dbReference type="ARBA" id="ARBA00023033"/>
    </source>
</evidence>
<dbReference type="InterPro" id="IPR036396">
    <property type="entry name" value="Cyt_P450_sf"/>
</dbReference>
<keyword evidence="15" id="KW-0812">Transmembrane</keyword>
<name>A0AAV8WRM7_9CUCU</name>
<feature type="region of interest" description="Disordered" evidence="14">
    <location>
        <begin position="519"/>
        <end position="564"/>
    </location>
</feature>
<evidence type="ECO:0000313" key="17">
    <source>
        <dbReference type="Proteomes" id="UP001162156"/>
    </source>
</evidence>
<feature type="compositionally biased region" description="Low complexity" evidence="14">
    <location>
        <begin position="529"/>
        <end position="549"/>
    </location>
</feature>
<dbReference type="EMBL" id="JANEYF010005151">
    <property type="protein sequence ID" value="KAJ8929028.1"/>
    <property type="molecule type" value="Genomic_DNA"/>
</dbReference>
<dbReference type="GO" id="GO:0016705">
    <property type="term" value="F:oxidoreductase activity, acting on paired donors, with incorporation or reduction of molecular oxygen"/>
    <property type="evidence" value="ECO:0007669"/>
    <property type="project" value="InterPro"/>
</dbReference>
<keyword evidence="8" id="KW-0492">Microsome</keyword>
<evidence type="ECO:0000256" key="8">
    <source>
        <dbReference type="ARBA" id="ARBA00022848"/>
    </source>
</evidence>
<comment type="similarity">
    <text evidence="4">Belongs to the cytochrome P450 family.</text>
</comment>
<dbReference type="PANTHER" id="PTHR24292:SF100">
    <property type="entry name" value="CYTOCHROME P450 6A16, ISOFORM B-RELATED"/>
    <property type="match status" value="1"/>
</dbReference>
<feature type="transmembrane region" description="Helical" evidence="15">
    <location>
        <begin position="12"/>
        <end position="30"/>
    </location>
</feature>
<keyword evidence="5 13" id="KW-0349">Heme</keyword>
<evidence type="ECO:0000256" key="13">
    <source>
        <dbReference type="PIRSR" id="PIRSR602401-1"/>
    </source>
</evidence>
<accession>A0AAV8WRM7</accession>
<dbReference type="InterPro" id="IPR001128">
    <property type="entry name" value="Cyt_P450"/>
</dbReference>
<evidence type="ECO:0000256" key="10">
    <source>
        <dbReference type="ARBA" id="ARBA00023004"/>
    </source>
</evidence>
<dbReference type="GO" id="GO:0020037">
    <property type="term" value="F:heme binding"/>
    <property type="evidence" value="ECO:0007669"/>
    <property type="project" value="InterPro"/>
</dbReference>
<dbReference type="GO" id="GO:0004497">
    <property type="term" value="F:monooxygenase activity"/>
    <property type="evidence" value="ECO:0007669"/>
    <property type="project" value="UniProtKB-KW"/>
</dbReference>
<keyword evidence="7" id="KW-0256">Endoplasmic reticulum</keyword>
<sequence length="762" mass="86879">MLFTDNMLYDTIGIFVALVAIVIAFFKWSFTYWKGRGLEGPEPSIPFGNAKDFILGRIPFGHFYRDVYFYLKSKGLKHGGIYFSFRPTYVPVDLTIIKNILQNDFSHFWGHGSYVNEEADPLSANVFNLEGPKWKSIRTKLTPTFTSGKMKMMFQTLVDCSCAFGINCNSMKDPESEFRRYGQKAMEIGLRGILVALLQITMPHWVLDRLKIPLSEADVNDFFFKMVEDTVRYREDNNIVRKDFMHLLIQLKNKKNVNENEKIAGDEETLTLNEIAAQSVLFFFAGFETSSTTLHFAAYELTMNPNIQEKLRDEINTVLRKYDNQITYEAMMEMTYLDRVIYETLRKYPPLQVLFRRCNKDYNVPDTNVTIKKGTSVIVPILGIHYDPEYYPNPEKFDPERFTEENKAKRPHFSWLPFGEGPRICIGLRFGMMQTKLGLITLLRNFSITLNKKTKSPLVFSTRGFIISCKGGIWIDLHKIQNKPRLGNKCSVVTPPGVKSHIVQRKLVENIDKRLRNMENYSRKRSRRLTSSLSSSSGSSSRALSAAPSTNSNTMDKSRGSGCESSEYDVYVNQVGAVSADGMGVHQGEPPSDKDQSNILFSDDIIKILAQQEYTSKNWETDLHSNLVLRGKNILSFGLSDDDREKITVKHPPPEKFQVMATPKFNPILKKAVSASNLLRDQQLTNLLGQVAARLGTLVNLFSLVLGKEGGTRQYIGLLNDATQLLTDMFHAKTVTSRGLLAINLKISRKLIKIYTYRLIYV</sequence>
<dbReference type="PRINTS" id="PR00385">
    <property type="entry name" value="P450"/>
</dbReference>
<dbReference type="AlphaFoldDB" id="A0AAV8WRM7"/>
<gene>
    <name evidence="16" type="ORF">NQ314_018339</name>
</gene>
<keyword evidence="9" id="KW-0560">Oxidoreductase</keyword>
<evidence type="ECO:0000256" key="14">
    <source>
        <dbReference type="SAM" id="MobiDB-lite"/>
    </source>
</evidence>
<comment type="caution">
    <text evidence="16">The sequence shown here is derived from an EMBL/GenBank/DDBJ whole genome shotgun (WGS) entry which is preliminary data.</text>
</comment>
<dbReference type="PANTHER" id="PTHR24292">
    <property type="entry name" value="CYTOCHROME P450"/>
    <property type="match status" value="1"/>
</dbReference>
<evidence type="ECO:0000256" key="7">
    <source>
        <dbReference type="ARBA" id="ARBA00022824"/>
    </source>
</evidence>
<evidence type="ECO:0000256" key="5">
    <source>
        <dbReference type="ARBA" id="ARBA00022617"/>
    </source>
</evidence>
<evidence type="ECO:0000256" key="1">
    <source>
        <dbReference type="ARBA" id="ARBA00001971"/>
    </source>
</evidence>
<dbReference type="GO" id="GO:0005506">
    <property type="term" value="F:iron ion binding"/>
    <property type="evidence" value="ECO:0007669"/>
    <property type="project" value="InterPro"/>
</dbReference>
<dbReference type="InterPro" id="IPR050476">
    <property type="entry name" value="Insect_CytP450_Detox"/>
</dbReference>
<organism evidence="16 17">
    <name type="scientific">Rhamnusium bicolor</name>
    <dbReference type="NCBI Taxonomy" id="1586634"/>
    <lineage>
        <taxon>Eukaryota</taxon>
        <taxon>Metazoa</taxon>
        <taxon>Ecdysozoa</taxon>
        <taxon>Arthropoda</taxon>
        <taxon>Hexapoda</taxon>
        <taxon>Insecta</taxon>
        <taxon>Pterygota</taxon>
        <taxon>Neoptera</taxon>
        <taxon>Endopterygota</taxon>
        <taxon>Coleoptera</taxon>
        <taxon>Polyphaga</taxon>
        <taxon>Cucujiformia</taxon>
        <taxon>Chrysomeloidea</taxon>
        <taxon>Cerambycidae</taxon>
        <taxon>Lepturinae</taxon>
        <taxon>Rhagiini</taxon>
        <taxon>Rhamnusium</taxon>
    </lineage>
</organism>
<dbReference type="InterPro" id="IPR002401">
    <property type="entry name" value="Cyt_P450_E_grp-I"/>
</dbReference>
<keyword evidence="10 13" id="KW-0408">Iron</keyword>
<dbReference type="InterPro" id="IPR017972">
    <property type="entry name" value="Cyt_P450_CS"/>
</dbReference>
<dbReference type="SUPFAM" id="SSF48264">
    <property type="entry name" value="Cytochrome P450"/>
    <property type="match status" value="1"/>
</dbReference>
<dbReference type="Gene3D" id="1.10.630.10">
    <property type="entry name" value="Cytochrome P450"/>
    <property type="match status" value="1"/>
</dbReference>
<keyword evidence="6 13" id="KW-0479">Metal-binding</keyword>
<dbReference type="Proteomes" id="UP001162156">
    <property type="component" value="Unassembled WGS sequence"/>
</dbReference>
<keyword evidence="15" id="KW-1133">Transmembrane helix</keyword>